<dbReference type="SUPFAM" id="SSF53474">
    <property type="entry name" value="alpha/beta-Hydrolases"/>
    <property type="match status" value="1"/>
</dbReference>
<dbReference type="Pfam" id="PF04301">
    <property type="entry name" value="BioG"/>
    <property type="match status" value="1"/>
</dbReference>
<dbReference type="EMBL" id="LMBR01000002">
    <property type="protein sequence ID" value="KUL33138.1"/>
    <property type="molecule type" value="Genomic_DNA"/>
</dbReference>
<protein>
    <recommendedName>
        <fullName evidence="3">DUF452 family protein</fullName>
    </recommendedName>
</protein>
<name>A0A101JUU8_CHLLI</name>
<comment type="caution">
    <text evidence="1">The sequence shown here is derived from an EMBL/GenBank/DDBJ whole genome shotgun (WGS) entry which is preliminary data.</text>
</comment>
<dbReference type="OrthoDB" id="7688089at2"/>
<accession>A0A101JUU8</accession>
<sequence>MKTDWIIRQGNTELLLFFSGWGMDRALADHLALSLPHNPVFDLLACHDYRTAEIDAGTRDAMRSYKRLTVVAWSFGVWAAAHTPLPPVTHAVALNGTLAPVDRFAGIAPDLFKATLDTYGDDARRRFNRRMCGGGEALDHFLSLELRRSSECQKEELAAFAARLDAPGCPESFRYDHVIIGGKDLVFSPSCQFAAWRGYAQTVIADMPHYPFFHLESLQEVLECSRG</sequence>
<evidence type="ECO:0008006" key="3">
    <source>
        <dbReference type="Google" id="ProtNLM"/>
    </source>
</evidence>
<dbReference type="Proteomes" id="UP000053937">
    <property type="component" value="Unassembled WGS sequence"/>
</dbReference>
<dbReference type="ESTHER" id="chlli-a0a101juu8">
    <property type="family name" value="BioG_Pimeloyl-ACP-methyl-esterase"/>
</dbReference>
<proteinExistence type="predicted"/>
<reference evidence="1 2" key="1">
    <citation type="submission" date="2015-10" db="EMBL/GenBank/DDBJ databases">
        <title>Draft Genome Sequence of Chlorobium limicola strain Frasassi Growing under Artificial Lighting in the Frasassi Cave System.</title>
        <authorList>
            <person name="Mansor M."/>
            <person name="Macalady J."/>
        </authorList>
    </citation>
    <scope>NUCLEOTIDE SEQUENCE [LARGE SCALE GENOMIC DNA]</scope>
    <source>
        <strain evidence="1 2">Frasassi</strain>
    </source>
</reference>
<gene>
    <name evidence="1" type="ORF">ASB62_00505</name>
</gene>
<dbReference type="AlphaFoldDB" id="A0A101JUU8"/>
<dbReference type="Gene3D" id="3.40.50.1820">
    <property type="entry name" value="alpha/beta hydrolase"/>
    <property type="match status" value="1"/>
</dbReference>
<evidence type="ECO:0000313" key="1">
    <source>
        <dbReference type="EMBL" id="KUL33138.1"/>
    </source>
</evidence>
<dbReference type="RefSeq" id="WP_059138139.1">
    <property type="nucleotide sequence ID" value="NZ_LMBR01000002.1"/>
</dbReference>
<evidence type="ECO:0000313" key="2">
    <source>
        <dbReference type="Proteomes" id="UP000053937"/>
    </source>
</evidence>
<keyword evidence="2" id="KW-1185">Reference proteome</keyword>
<organism evidence="1 2">
    <name type="scientific">Chlorobium limicola</name>
    <dbReference type="NCBI Taxonomy" id="1092"/>
    <lineage>
        <taxon>Bacteria</taxon>
        <taxon>Pseudomonadati</taxon>
        <taxon>Chlorobiota</taxon>
        <taxon>Chlorobiia</taxon>
        <taxon>Chlorobiales</taxon>
        <taxon>Chlorobiaceae</taxon>
        <taxon>Chlorobium/Pelodictyon group</taxon>
        <taxon>Chlorobium</taxon>
    </lineage>
</organism>
<dbReference type="InterPro" id="IPR007398">
    <property type="entry name" value="BioG"/>
</dbReference>
<dbReference type="InterPro" id="IPR029058">
    <property type="entry name" value="AB_hydrolase_fold"/>
</dbReference>